<evidence type="ECO:0000256" key="1">
    <source>
        <dbReference type="SAM" id="Coils"/>
    </source>
</evidence>
<evidence type="ECO:0000256" key="2">
    <source>
        <dbReference type="SAM" id="MobiDB-lite"/>
    </source>
</evidence>
<feature type="region of interest" description="Disordered" evidence="2">
    <location>
        <begin position="1309"/>
        <end position="1374"/>
    </location>
</feature>
<evidence type="ECO:0000313" key="4">
    <source>
        <dbReference type="Proteomes" id="UP000078540"/>
    </source>
</evidence>
<feature type="region of interest" description="Disordered" evidence="2">
    <location>
        <begin position="136"/>
        <end position="193"/>
    </location>
</feature>
<feature type="region of interest" description="Disordered" evidence="2">
    <location>
        <begin position="1144"/>
        <end position="1281"/>
    </location>
</feature>
<dbReference type="EMBL" id="KQ976413">
    <property type="protein sequence ID" value="KYM90427.1"/>
    <property type="molecule type" value="Genomic_DNA"/>
</dbReference>
<organism evidence="3 4">
    <name type="scientific">Atta colombica</name>
    <dbReference type="NCBI Taxonomy" id="520822"/>
    <lineage>
        <taxon>Eukaryota</taxon>
        <taxon>Metazoa</taxon>
        <taxon>Ecdysozoa</taxon>
        <taxon>Arthropoda</taxon>
        <taxon>Hexapoda</taxon>
        <taxon>Insecta</taxon>
        <taxon>Pterygota</taxon>
        <taxon>Neoptera</taxon>
        <taxon>Endopterygota</taxon>
        <taxon>Hymenoptera</taxon>
        <taxon>Apocrita</taxon>
        <taxon>Aculeata</taxon>
        <taxon>Formicoidea</taxon>
        <taxon>Formicidae</taxon>
        <taxon>Myrmicinae</taxon>
        <taxon>Atta</taxon>
    </lineage>
</organism>
<feature type="compositionally biased region" description="Basic and acidic residues" evidence="2">
    <location>
        <begin position="1325"/>
        <end position="1349"/>
    </location>
</feature>
<feature type="compositionally biased region" description="Basic residues" evidence="2">
    <location>
        <begin position="1000"/>
        <end position="1009"/>
    </location>
</feature>
<dbReference type="Proteomes" id="UP000078540">
    <property type="component" value="Unassembled WGS sequence"/>
</dbReference>
<feature type="compositionally biased region" description="Polar residues" evidence="2">
    <location>
        <begin position="24"/>
        <end position="36"/>
    </location>
</feature>
<feature type="compositionally biased region" description="Low complexity" evidence="2">
    <location>
        <begin position="145"/>
        <end position="154"/>
    </location>
</feature>
<feature type="compositionally biased region" description="Basic and acidic residues" evidence="2">
    <location>
        <begin position="1267"/>
        <end position="1281"/>
    </location>
</feature>
<feature type="compositionally biased region" description="Acidic residues" evidence="2">
    <location>
        <begin position="1151"/>
        <end position="1245"/>
    </location>
</feature>
<accession>A0A151I631</accession>
<evidence type="ECO:0000313" key="3">
    <source>
        <dbReference type="EMBL" id="KYM90427.1"/>
    </source>
</evidence>
<dbReference type="OrthoDB" id="7701768at2759"/>
<feature type="compositionally biased region" description="Basic and acidic residues" evidence="2">
    <location>
        <begin position="912"/>
        <end position="921"/>
    </location>
</feature>
<feature type="compositionally biased region" description="Basic and acidic residues" evidence="2">
    <location>
        <begin position="1246"/>
        <end position="1259"/>
    </location>
</feature>
<sequence>MSRSVKDSDDDYEPKPSIGRMQTRMLTVQSVNSPLRRSSRIKQNKCSPGSESDSSISSTQTTRSARTRTTMDSTVSDTTKKLRTRKHSISSEISEIDIDVISQTPVKRTTRQSLGATSLVSTPTRVNTRATSKRFMRAGSETKSPLPATRLTRTTRARSIDPESLTENKNQSSSPIKTRRRTSVLPSSSQIKEQIEPNDRILYVRLDSTIVETDEITNSGNSDSSPDKQLQRLHQIKRKLQNVVKDKVEEDYSHENVETSIDLSKSDETLQLSEKKDAIQIEDITRETGKNIENTLDKEQKKFEETPPSDKSIIEEFSSYSSPNHRNSAKEDTKIVENLSDIEKSLLDICGSNKEMEVMPENLSGTSLEEEKSNKENQMLNIISDVAEKLVQPKPASSIKSFTSSFMGELLSEKETKSMKKEVHLNKSLRSRESTEVAIKYSNLSEETIDNSQEKMDISIESRNSSASDKIILLHESIEVVDKVTNKDEISTENISAYNENATEIINELEKTDTKECTITNNKNSNKSESNEVDKTSRLSINLVKSKQTSDSRENLTSILITDDNEIKLVLEEQSCNDNEVSPNVVHSKLDQLVDLQISSPINKTSTDSATVIDKQSALTQDKIIVIDSSDSIEQEEENLLKQETESISQSSIIVLETNNSASNDSNIVIQDNQLTDVIEASKKSTMDISFEKTVSKDVLSEKVKSNLKRKSTDNLEGEKESLQMERTQKDRENVNVVDDVSDVNVGINLFQDIPADKWKEKDDVKTDSVQSTSQLVEEVEKENEAEYDLILVDKQAWLAAETIKAAKEAESFEYDSDDTVLLKSRLDSLTSQPNYDIEQLATVDEELTLDIDANEKNEKQIKKRKSRTKKRLVSEIDEDISRYTEDENLIPVDKSLNESKIALNRTNDQSRLNKSEQSEKTKRRSSKTNNELEKEIEDDANELNRSSLISKNNISLQKSTGKRISLNKSSKDISMQNISPNKSQTDNSEKELDDTTASTRKKLYKKKRSLEQSCNEDADDNAIESEKKNVATEDCSKKHENTSLNHSTDQESESIDTRKIVHLNESDDSDIDVSIVAMDLGSKTSMIANMGSDSECEIPRYLFTKANSGSNTDDSNGYSDSLNREYNLDGLELKFSDDDVAADECRDSEVEFSDSDDNGSDLEDFIVDDIEIENDDEEDSDTEAENEEEENDEDNDIETENDEEDNNIESENDEKDNDTEEENAEEDNDIEAENDDKEDNEDDNAVQKEKMEDEKEKANFNMELNIENKDNEDIQKKDIADKDTNQNKFIEMEAVTLYASTSHKLPKIHENNNKSIEHISPCRSETETKHKNDIKMKKSNMKKNEKSILQDSSNSDLSIKKKKKKKSPVKENETIPLDMCNIISSSHKSILDPQCPKDRAEQHLSEKLNEFKSTFAKLSESHALMEFSTPDLNSKKLEFDKTFERIPENKANKSNNTINTTQNISVKDKSKKDLTLNKDSSKKFKDASKKKISSDLSLLSDLLKKVEGLTNPLKSPKIASRKTMNIDIETPRLKYLRKEKLNESAPTKLEYSTETNSLQKQLSAKKDTTQIRIKEKNKDKIHDLIIPSNDDVIQCSQKKQKKRKRQDSANKNISDEVLSENVTELNVPKKKKLKLIPLTVVEDNIHKDICETNKKKKKKDKLKENITGKAKNAIELNVSKKKKPVKLTQLPTVEDNTLEDISLLHNEKKLKQSILMKYIIREVWSKDITKLRPKKKEYDKFTQLPVVEDNIREDVSQINERKKKKKKQDTSKENVIDKSLSTDVIEIKIPKKKKRAKLAQLSIVEDAIEEACQIDKIKKKKKQINIVEENTNVNKDMLRNIRENKTELLQHKKKNKVINSLELDLLTDKQEQQVKKKIKRQETVESIETLQTEKKKKKKKKKKKEEEDTLLIQIPVSKKSEKILPSKSRLQKTALGMSKLKNVAYNTKELDETDAKVCTEESRSKKKRNRSEDVENAICMNIPRKSKKEIKEKKFLLPSSGLKRLADDVIENLADVPTKAKKRQKTSRDKEKMVSTTTGKVKVMTTDRDNTLNTPDCTTQFHVVNLQKTKKQPLKGAAAAVSFRERMLTRNNREPMSSYLMFCEKMSHPK</sequence>
<feature type="region of interest" description="Disordered" evidence="2">
    <location>
        <begin position="1"/>
        <end position="87"/>
    </location>
</feature>
<gene>
    <name evidence="3" type="ORF">ALC53_01859</name>
</gene>
<feature type="compositionally biased region" description="Basic and acidic residues" evidence="2">
    <location>
        <begin position="1309"/>
        <end position="1318"/>
    </location>
</feature>
<reference evidence="3 4" key="1">
    <citation type="submission" date="2015-09" db="EMBL/GenBank/DDBJ databases">
        <title>Atta colombica WGS genome.</title>
        <authorList>
            <person name="Nygaard S."/>
            <person name="Hu H."/>
            <person name="Boomsma J."/>
            <person name="Zhang G."/>
        </authorList>
    </citation>
    <scope>NUCLEOTIDE SEQUENCE [LARGE SCALE GENOMIC DNA]</scope>
    <source>
        <strain evidence="3">Treedump-2</strain>
        <tissue evidence="3">Whole body</tissue>
    </source>
</reference>
<name>A0A151I631_9HYME</name>
<protein>
    <submittedName>
        <fullName evidence="3">Replicase polyprotein 1ab</fullName>
    </submittedName>
</protein>
<feature type="region of interest" description="Disordered" evidence="2">
    <location>
        <begin position="901"/>
        <end position="940"/>
    </location>
</feature>
<feature type="compositionally biased region" description="Polar residues" evidence="2">
    <location>
        <begin position="165"/>
        <end position="176"/>
    </location>
</feature>
<feature type="region of interest" description="Disordered" evidence="2">
    <location>
        <begin position="961"/>
        <end position="1056"/>
    </location>
</feature>
<feature type="compositionally biased region" description="Basic and acidic residues" evidence="2">
    <location>
        <begin position="1025"/>
        <end position="1042"/>
    </location>
</feature>
<feature type="coiled-coil region" evidence="1">
    <location>
        <begin position="1881"/>
        <end position="1908"/>
    </location>
</feature>
<keyword evidence="4" id="KW-1185">Reference proteome</keyword>
<feature type="compositionally biased region" description="Polar residues" evidence="2">
    <location>
        <begin position="967"/>
        <end position="987"/>
    </location>
</feature>
<feature type="compositionally biased region" description="Low complexity" evidence="2">
    <location>
        <begin position="47"/>
        <end position="74"/>
    </location>
</feature>
<feature type="compositionally biased region" description="Acidic residues" evidence="2">
    <location>
        <begin position="1015"/>
        <end position="1024"/>
    </location>
</feature>
<keyword evidence="1" id="KW-0175">Coiled coil</keyword>
<dbReference type="STRING" id="520822.A0A151I631"/>
<feature type="region of interest" description="Disordered" evidence="2">
    <location>
        <begin position="708"/>
        <end position="731"/>
    </location>
</feature>
<proteinExistence type="predicted"/>
<dbReference type="KEGG" id="acoc:108694179"/>